<evidence type="ECO:0000256" key="1">
    <source>
        <dbReference type="SAM" id="MobiDB-lite"/>
    </source>
</evidence>
<keyword evidence="3" id="KW-1185">Reference proteome</keyword>
<feature type="compositionally biased region" description="Polar residues" evidence="1">
    <location>
        <begin position="56"/>
        <end position="73"/>
    </location>
</feature>
<dbReference type="Proteomes" id="UP000292447">
    <property type="component" value="Chromosome II"/>
</dbReference>
<reference evidence="3" key="1">
    <citation type="submission" date="2019-03" db="EMBL/GenBank/DDBJ databases">
        <title>Snf2 controls pulcherriminic acid biosynthesis and connects pigmentation and antifungal activity of the yeast Metschnikowia pulcherrima.</title>
        <authorList>
            <person name="Gore-Lloyd D."/>
            <person name="Sumann I."/>
            <person name="Brachmann A.O."/>
            <person name="Schneeberger K."/>
            <person name="Ortiz-Merino R.A."/>
            <person name="Moreno-Beltran M."/>
            <person name="Schlaefli M."/>
            <person name="Kirner P."/>
            <person name="Santos Kron A."/>
            <person name="Wolfe K.H."/>
            <person name="Piel J."/>
            <person name="Ahrens C.H."/>
            <person name="Henk D."/>
            <person name="Freimoser F.M."/>
        </authorList>
    </citation>
    <scope>NUCLEOTIDE SEQUENCE [LARGE SCALE GENOMIC DNA]</scope>
    <source>
        <strain evidence="3">APC 1.2</strain>
    </source>
</reference>
<sequence>MSTFNSKETPNDEPPSYEQLEASQLTGNGEQTPQYSGNNGPSEYPDEKSGREESFSIDSQQNWQDPNLPQKHNNAPGGGHAQPPPGTYTLPPQKVNIAYETDGRNTRPGYADYVRRDNERISQGDAPKPREAFRHGAPLAPSKKGQGLGGFPGALGPTYYGSSSK</sequence>
<gene>
    <name evidence="2" type="ORF">METSCH_B10160</name>
</gene>
<feature type="compositionally biased region" description="Polar residues" evidence="1">
    <location>
        <begin position="21"/>
        <end position="41"/>
    </location>
</feature>
<feature type="compositionally biased region" description="Basic and acidic residues" evidence="1">
    <location>
        <begin position="45"/>
        <end position="54"/>
    </location>
</feature>
<proteinExistence type="predicted"/>
<evidence type="ECO:0000313" key="3">
    <source>
        <dbReference type="Proteomes" id="UP000292447"/>
    </source>
</evidence>
<protein>
    <submittedName>
        <fullName evidence="2">Uncharacterized protein</fullName>
    </submittedName>
</protein>
<feature type="compositionally biased region" description="Basic and acidic residues" evidence="1">
    <location>
        <begin position="113"/>
        <end position="134"/>
    </location>
</feature>
<feature type="region of interest" description="Disordered" evidence="1">
    <location>
        <begin position="1"/>
        <end position="165"/>
    </location>
</feature>
<dbReference type="AlphaFoldDB" id="A0A4P6XQ01"/>
<evidence type="ECO:0000313" key="2">
    <source>
        <dbReference type="EMBL" id="QBM87804.1"/>
    </source>
</evidence>
<dbReference type="EMBL" id="CP034457">
    <property type="protein sequence ID" value="QBM87804.1"/>
    <property type="molecule type" value="Genomic_DNA"/>
</dbReference>
<organism evidence="2 3">
    <name type="scientific">Metschnikowia aff. pulcherrima</name>
    <dbReference type="NCBI Taxonomy" id="2163413"/>
    <lineage>
        <taxon>Eukaryota</taxon>
        <taxon>Fungi</taxon>
        <taxon>Dikarya</taxon>
        <taxon>Ascomycota</taxon>
        <taxon>Saccharomycotina</taxon>
        <taxon>Pichiomycetes</taxon>
        <taxon>Metschnikowiaceae</taxon>
        <taxon>Metschnikowia</taxon>
    </lineage>
</organism>
<accession>A0A4P6XQ01</accession>
<name>A0A4P6XQ01_9ASCO</name>